<reference evidence="2" key="1">
    <citation type="submission" date="2021-06" db="EMBL/GenBank/DDBJ databases">
        <authorList>
            <person name="Kallberg Y."/>
            <person name="Tangrot J."/>
            <person name="Rosling A."/>
        </authorList>
    </citation>
    <scope>NUCLEOTIDE SEQUENCE</scope>
    <source>
        <strain evidence="2">87-6 pot B 2015</strain>
    </source>
</reference>
<dbReference type="PROSITE" id="PS51886">
    <property type="entry name" value="TLDC"/>
    <property type="match status" value="1"/>
</dbReference>
<feature type="domain" description="TLDc" evidence="1">
    <location>
        <begin position="79"/>
        <end position="248"/>
    </location>
</feature>
<feature type="non-terminal residue" evidence="2">
    <location>
        <position position="1"/>
    </location>
</feature>
<evidence type="ECO:0000313" key="2">
    <source>
        <dbReference type="EMBL" id="CAG8653054.1"/>
    </source>
</evidence>
<accession>A0A9N9DTR9</accession>
<organism evidence="2 3">
    <name type="scientific">Funneliformis mosseae</name>
    <name type="common">Endomycorrhizal fungus</name>
    <name type="synonym">Glomus mosseae</name>
    <dbReference type="NCBI Taxonomy" id="27381"/>
    <lineage>
        <taxon>Eukaryota</taxon>
        <taxon>Fungi</taxon>
        <taxon>Fungi incertae sedis</taxon>
        <taxon>Mucoromycota</taxon>
        <taxon>Glomeromycotina</taxon>
        <taxon>Glomeromycetes</taxon>
        <taxon>Glomerales</taxon>
        <taxon>Glomeraceae</taxon>
        <taxon>Funneliformis</taxon>
    </lineage>
</organism>
<sequence>CDVATWNQEDFEALKKTLSQFIPLIRFMEITSADFYDKVRPFKAIIPHHIYEEITEFYYKNTLPKLSTLPPRVSKLESNIIEPMLATVIANWIDKKDSTVHASNNRYKFNLIYLKSRDSFDRKVFHNKCCGQGPFVALIKVRSKKIYGGYNPIGYASRNNQWLSSSDSFIFSFENDHDIHNMKLGRVINMDMSIRENYSSSNFINFGNYLYTNGQNLNFSNSGNYNNVCNISKNVHVPVEEIEVFSVVKK</sequence>
<dbReference type="EMBL" id="CAJVPP010004630">
    <property type="protein sequence ID" value="CAG8653054.1"/>
    <property type="molecule type" value="Genomic_DNA"/>
</dbReference>
<evidence type="ECO:0000313" key="3">
    <source>
        <dbReference type="Proteomes" id="UP000789375"/>
    </source>
</evidence>
<dbReference type="InterPro" id="IPR006571">
    <property type="entry name" value="TLDc_dom"/>
</dbReference>
<protein>
    <submittedName>
        <fullName evidence="2">5017_t:CDS:1</fullName>
    </submittedName>
</protein>
<proteinExistence type="predicted"/>
<name>A0A9N9DTR9_FUNMO</name>
<evidence type="ECO:0000259" key="1">
    <source>
        <dbReference type="PROSITE" id="PS51886"/>
    </source>
</evidence>
<dbReference type="AlphaFoldDB" id="A0A9N9DTR9"/>
<dbReference type="Proteomes" id="UP000789375">
    <property type="component" value="Unassembled WGS sequence"/>
</dbReference>
<dbReference type="Pfam" id="PF07534">
    <property type="entry name" value="TLD"/>
    <property type="match status" value="1"/>
</dbReference>
<gene>
    <name evidence="2" type="ORF">FMOSSE_LOCUS11569</name>
</gene>
<comment type="caution">
    <text evidence="2">The sequence shown here is derived from an EMBL/GenBank/DDBJ whole genome shotgun (WGS) entry which is preliminary data.</text>
</comment>
<keyword evidence="3" id="KW-1185">Reference proteome</keyword>